<dbReference type="GO" id="GO:0140818">
    <property type="term" value="F:mRNA 5'-triphosphate monophosphatase activity"/>
    <property type="evidence" value="ECO:0007669"/>
    <property type="project" value="UniProtKB-EC"/>
</dbReference>
<keyword evidence="4" id="KW-0507">mRNA processing</keyword>
<comment type="subcellular location">
    <subcellularLocation>
        <location evidence="2">Nucleus</location>
    </subcellularLocation>
</comment>
<evidence type="ECO:0000256" key="9">
    <source>
        <dbReference type="SAM" id="MobiDB-lite"/>
    </source>
</evidence>
<dbReference type="InterPro" id="IPR004206">
    <property type="entry name" value="mRNA_triPase_Cet1"/>
</dbReference>
<dbReference type="EC" id="3.6.1.74" evidence="7"/>
<dbReference type="OrthoDB" id="272147at2759"/>
<evidence type="ECO:0000313" key="12">
    <source>
        <dbReference type="Proteomes" id="UP000221165"/>
    </source>
</evidence>
<evidence type="ECO:0000256" key="8">
    <source>
        <dbReference type="ARBA" id="ARBA00047740"/>
    </source>
</evidence>
<dbReference type="InterPro" id="IPR037009">
    <property type="entry name" value="mRNA_triPase_Cet1_sf"/>
</dbReference>
<evidence type="ECO:0000256" key="4">
    <source>
        <dbReference type="ARBA" id="ARBA00022664"/>
    </source>
</evidence>
<dbReference type="PANTHER" id="PTHR28118:SF1">
    <property type="entry name" value="POLYNUCLEOTIDE 5'-TRIPHOSPHATASE CTL1-RELATED"/>
    <property type="match status" value="1"/>
</dbReference>
<dbReference type="GO" id="GO:0005634">
    <property type="term" value="C:nucleus"/>
    <property type="evidence" value="ECO:0007669"/>
    <property type="project" value="UniProtKB-SubCell"/>
</dbReference>
<reference evidence="11 12" key="1">
    <citation type="journal article" date="2017" name="Int. J. Parasitol.">
        <title>The genome of the protozoan parasite Cystoisospora suis and a reverse vaccinology approach to identify vaccine candidates.</title>
        <authorList>
            <person name="Palmieri N."/>
            <person name="Shrestha A."/>
            <person name="Ruttkowski B."/>
            <person name="Beck T."/>
            <person name="Vogl C."/>
            <person name="Tomley F."/>
            <person name="Blake D.P."/>
            <person name="Joachim A."/>
        </authorList>
    </citation>
    <scope>NUCLEOTIDE SEQUENCE [LARGE SCALE GENOMIC DNA]</scope>
    <source>
        <strain evidence="11 12">Wien I</strain>
    </source>
</reference>
<evidence type="ECO:0000256" key="3">
    <source>
        <dbReference type="ARBA" id="ARBA00006345"/>
    </source>
</evidence>
<comment type="catalytic activity">
    <reaction evidence="8">
        <text>a 5'-end triphospho-ribonucleoside in mRNA + H2O = a 5'-end diphospho-ribonucleoside in mRNA + phosphate + H(+)</text>
        <dbReference type="Rhea" id="RHEA:67004"/>
        <dbReference type="Rhea" id="RHEA-COMP:17164"/>
        <dbReference type="Rhea" id="RHEA-COMP:17165"/>
        <dbReference type="ChEBI" id="CHEBI:15377"/>
        <dbReference type="ChEBI" id="CHEBI:15378"/>
        <dbReference type="ChEBI" id="CHEBI:43474"/>
        <dbReference type="ChEBI" id="CHEBI:167616"/>
        <dbReference type="ChEBI" id="CHEBI:167618"/>
        <dbReference type="EC" id="3.6.1.74"/>
    </reaction>
    <physiologicalReaction direction="left-to-right" evidence="8">
        <dbReference type="Rhea" id="RHEA:67005"/>
    </physiologicalReaction>
</comment>
<dbReference type="GO" id="GO:0004651">
    <property type="term" value="F:polynucleotide 5'-phosphatase activity"/>
    <property type="evidence" value="ECO:0007669"/>
    <property type="project" value="InterPro"/>
</dbReference>
<dbReference type="InterPro" id="IPR033469">
    <property type="entry name" value="CYTH-like_dom_sf"/>
</dbReference>
<protein>
    <recommendedName>
        <fullName evidence="7">mRNA 5'-phosphatase</fullName>
        <ecNumber evidence="7">3.6.1.74</ecNumber>
    </recommendedName>
</protein>
<evidence type="ECO:0000259" key="10">
    <source>
        <dbReference type="Pfam" id="PF02940"/>
    </source>
</evidence>
<evidence type="ECO:0000256" key="6">
    <source>
        <dbReference type="ARBA" id="ARBA00023242"/>
    </source>
</evidence>
<dbReference type="VEuPathDB" id="ToxoDB:CSUI_002091"/>
<comment type="cofactor">
    <cofactor evidence="1">
        <name>Mg(2+)</name>
        <dbReference type="ChEBI" id="CHEBI:18420"/>
    </cofactor>
</comment>
<feature type="compositionally biased region" description="Polar residues" evidence="9">
    <location>
        <begin position="133"/>
        <end position="146"/>
    </location>
</feature>
<keyword evidence="5" id="KW-0378">Hydrolase</keyword>
<dbReference type="EMBL" id="MIGC01000875">
    <property type="protein sequence ID" value="PHJ24058.1"/>
    <property type="molecule type" value="Genomic_DNA"/>
</dbReference>
<dbReference type="GO" id="GO:0006397">
    <property type="term" value="P:mRNA processing"/>
    <property type="evidence" value="ECO:0007669"/>
    <property type="project" value="UniProtKB-KW"/>
</dbReference>
<comment type="caution">
    <text evidence="11">The sequence shown here is derived from an EMBL/GenBank/DDBJ whole genome shotgun (WGS) entry which is preliminary data.</text>
</comment>
<dbReference type="Proteomes" id="UP000221165">
    <property type="component" value="Unassembled WGS sequence"/>
</dbReference>
<feature type="domain" description="mRNA triphosphatase Cet1-like" evidence="10">
    <location>
        <begin position="299"/>
        <end position="403"/>
    </location>
</feature>
<proteinExistence type="inferred from homology"/>
<comment type="similarity">
    <text evidence="3">Belongs to the fungal TPase family.</text>
</comment>
<evidence type="ECO:0000256" key="2">
    <source>
        <dbReference type="ARBA" id="ARBA00004123"/>
    </source>
</evidence>
<accession>A0A2C6L9H1</accession>
<dbReference type="Gene3D" id="3.20.100.10">
    <property type="entry name" value="mRNA triphosphatase Cet1-like"/>
    <property type="match status" value="1"/>
</dbReference>
<feature type="region of interest" description="Disordered" evidence="9">
    <location>
        <begin position="199"/>
        <end position="219"/>
    </location>
</feature>
<dbReference type="SUPFAM" id="SSF55154">
    <property type="entry name" value="CYTH-like phosphatases"/>
    <property type="match status" value="2"/>
</dbReference>
<sequence>MIVEDTPCLLEALNASLASSISGSGATPLSASCPPSAVPLELEIEGRLGVLIDLDTSSRLRLPVTSLALLSSSFCSRRLDGDPGEAQSAGLRFDAGVSQQQFSSVRDFMSAVCGKKGSGPGVTDIRTVHIQGNGRQENQEDANVSTREGRPSRGQLFSSVGSETEGSILDDWVSLVDSDEFFGDEEVSLSDCPSRMKELAQGREKEETISASRKTKKTEDVLENPDTWIPLPIQMTEEEYHQFPALLGDTSIRVSYPCQSSNAGLRVPTGAIWKENHMTWNLYSGKDNDQEWAEGDSKRAADLDIDEGASRRRKVDCRVAVNIEHHPNLKEIMKELDRKSKQTACPGQNQQAPVISRMRKRQSFIHPCGVRVDLTEVLVKIGGNRAPGRSGREKMLYEIEVELNPTLVLQAVKYKQMTGDSLPLLALCVSFLAVLEDLSVHLNVAFSASDTALGAKGAGESSGSRRGAASGKLSEERFADLTRSFPPSACVARYREYLSPCLPLVGDYGFRAVAPELERRDDKKLRDYLAKINVDEESLYTNDTVTIMGPWVPCLNEEGRIEFAVPVAARPRAGA</sequence>
<evidence type="ECO:0000256" key="5">
    <source>
        <dbReference type="ARBA" id="ARBA00022801"/>
    </source>
</evidence>
<keyword evidence="12" id="KW-1185">Reference proteome</keyword>
<evidence type="ECO:0000313" key="11">
    <source>
        <dbReference type="EMBL" id="PHJ24058.1"/>
    </source>
</evidence>
<evidence type="ECO:0000256" key="1">
    <source>
        <dbReference type="ARBA" id="ARBA00001946"/>
    </source>
</evidence>
<dbReference type="AlphaFoldDB" id="A0A2C6L9H1"/>
<feature type="compositionally biased region" description="Basic and acidic residues" evidence="9">
    <location>
        <begin position="199"/>
        <end position="208"/>
    </location>
</feature>
<dbReference type="Pfam" id="PF02940">
    <property type="entry name" value="mRNA_triPase"/>
    <property type="match status" value="1"/>
</dbReference>
<feature type="region of interest" description="Disordered" evidence="9">
    <location>
        <begin position="131"/>
        <end position="160"/>
    </location>
</feature>
<gene>
    <name evidence="11" type="ORF">CSUI_002091</name>
</gene>
<keyword evidence="6" id="KW-0539">Nucleus</keyword>
<organism evidence="11 12">
    <name type="scientific">Cystoisospora suis</name>
    <dbReference type="NCBI Taxonomy" id="483139"/>
    <lineage>
        <taxon>Eukaryota</taxon>
        <taxon>Sar</taxon>
        <taxon>Alveolata</taxon>
        <taxon>Apicomplexa</taxon>
        <taxon>Conoidasida</taxon>
        <taxon>Coccidia</taxon>
        <taxon>Eucoccidiorida</taxon>
        <taxon>Eimeriorina</taxon>
        <taxon>Sarcocystidae</taxon>
        <taxon>Cystoisospora</taxon>
    </lineage>
</organism>
<dbReference type="RefSeq" id="XP_067925732.1">
    <property type="nucleotide sequence ID" value="XM_068062293.1"/>
</dbReference>
<name>A0A2C6L9H1_9APIC</name>
<dbReference type="PANTHER" id="PTHR28118">
    <property type="entry name" value="POLYNUCLEOTIDE 5'-TRIPHOSPHATASE-RELATED"/>
    <property type="match status" value="1"/>
</dbReference>
<evidence type="ECO:0000256" key="7">
    <source>
        <dbReference type="ARBA" id="ARBA00035028"/>
    </source>
</evidence>
<dbReference type="InterPro" id="IPR040343">
    <property type="entry name" value="Cet1/Ctl1"/>
</dbReference>
<dbReference type="GeneID" id="94425504"/>